<keyword evidence="6" id="KW-0862">Zinc</keyword>
<comment type="cofactor">
    <cofactor evidence="1">
        <name>Co(2+)</name>
        <dbReference type="ChEBI" id="CHEBI:48828"/>
    </cofactor>
</comment>
<dbReference type="SUPFAM" id="SSF55031">
    <property type="entry name" value="Bacterial exopeptidase dimerisation domain"/>
    <property type="match status" value="1"/>
</dbReference>
<dbReference type="AlphaFoldDB" id="A0A1I5BZ54"/>
<dbReference type="InterPro" id="IPR011650">
    <property type="entry name" value="Peptidase_M20_dimer"/>
</dbReference>
<keyword evidence="10" id="KW-1185">Reference proteome</keyword>
<dbReference type="Gene3D" id="3.30.70.360">
    <property type="match status" value="1"/>
</dbReference>
<dbReference type="InterPro" id="IPR050072">
    <property type="entry name" value="Peptidase_M20A"/>
</dbReference>
<keyword evidence="5" id="KW-0378">Hydrolase</keyword>
<keyword evidence="7" id="KW-0170">Cobalt</keyword>
<evidence type="ECO:0000256" key="1">
    <source>
        <dbReference type="ARBA" id="ARBA00001941"/>
    </source>
</evidence>
<dbReference type="Proteomes" id="UP000181899">
    <property type="component" value="Unassembled WGS sequence"/>
</dbReference>
<dbReference type="Pfam" id="PF07687">
    <property type="entry name" value="M20_dimer"/>
    <property type="match status" value="1"/>
</dbReference>
<accession>A0A1I5BZ54</accession>
<dbReference type="CDD" id="cd08659">
    <property type="entry name" value="M20_ArgE_DapE-like"/>
    <property type="match status" value="1"/>
</dbReference>
<protein>
    <submittedName>
        <fullName evidence="9">Succinyl-diaminopimelate desuccinylase</fullName>
    </submittedName>
</protein>
<dbReference type="InterPro" id="IPR002933">
    <property type="entry name" value="Peptidase_M20"/>
</dbReference>
<dbReference type="RefSeq" id="WP_177213497.1">
    <property type="nucleotide sequence ID" value="NZ_FOVK01000005.1"/>
</dbReference>
<dbReference type="PANTHER" id="PTHR43808:SF32">
    <property type="entry name" value="ARGE_DAPE-RELATED DEACYLASE"/>
    <property type="match status" value="1"/>
</dbReference>
<evidence type="ECO:0000256" key="7">
    <source>
        <dbReference type="ARBA" id="ARBA00023285"/>
    </source>
</evidence>
<dbReference type="InterPro" id="IPR010182">
    <property type="entry name" value="ArgE/DapE"/>
</dbReference>
<sequence>MKGLTEKEKLESKQFLYEVLKIPTVNPPGKEAVLAKYLARYGAEYGLMSDVLLETSERANVRISLPGRKKEVRLILNGHLDTVPVGDVSKWNTNPYVPEEIDGRVYCRGASDMKGGLCAMIYAMQLLKAENFIPEETIHFYGTFDEESDGLGASQIAEEIAAEKDAVLYISEPTGNTISIASKGAIWLEVRSAGKTAHGAYSDEGINAIESLIDFVTELKKLLPPGKNLFLGENTCQLTTMKGGIKTNVIPDSAEANLDIRLIPETDSVQFLRDLEKLQEKFNSIHKGKITVKILNHRESVSVDKVDDAVLLLQKAHENAFGEEALFSGTNFFSDASIIRKNRKIPTVLYGPGEMREAHIPNESLELEKYYQAIRTYYELMKNYKRWEENI</sequence>
<comment type="cofactor">
    <cofactor evidence="2">
        <name>Zn(2+)</name>
        <dbReference type="ChEBI" id="CHEBI:29105"/>
    </cofactor>
</comment>
<keyword evidence="4" id="KW-0479">Metal-binding</keyword>
<gene>
    <name evidence="9" type="ORF">SAMN04488695_105133</name>
</gene>
<evidence type="ECO:0000256" key="4">
    <source>
        <dbReference type="ARBA" id="ARBA00022723"/>
    </source>
</evidence>
<evidence type="ECO:0000313" key="10">
    <source>
        <dbReference type="Proteomes" id="UP000181899"/>
    </source>
</evidence>
<organism evidence="9 10">
    <name type="scientific">Proteiniclasticum ruminis</name>
    <dbReference type="NCBI Taxonomy" id="398199"/>
    <lineage>
        <taxon>Bacteria</taxon>
        <taxon>Bacillati</taxon>
        <taxon>Bacillota</taxon>
        <taxon>Clostridia</taxon>
        <taxon>Eubacteriales</taxon>
        <taxon>Clostridiaceae</taxon>
        <taxon>Proteiniclasticum</taxon>
    </lineage>
</organism>
<evidence type="ECO:0000256" key="6">
    <source>
        <dbReference type="ARBA" id="ARBA00022833"/>
    </source>
</evidence>
<comment type="similarity">
    <text evidence="3">Belongs to the peptidase M20A family.</text>
</comment>
<dbReference type="GO" id="GO:0046872">
    <property type="term" value="F:metal ion binding"/>
    <property type="evidence" value="ECO:0007669"/>
    <property type="project" value="UniProtKB-KW"/>
</dbReference>
<feature type="domain" description="Peptidase M20 dimerisation" evidence="8">
    <location>
        <begin position="180"/>
        <end position="280"/>
    </location>
</feature>
<evidence type="ECO:0000256" key="2">
    <source>
        <dbReference type="ARBA" id="ARBA00001947"/>
    </source>
</evidence>
<dbReference type="GO" id="GO:0016787">
    <property type="term" value="F:hydrolase activity"/>
    <property type="evidence" value="ECO:0007669"/>
    <property type="project" value="UniProtKB-KW"/>
</dbReference>
<dbReference type="InterPro" id="IPR036264">
    <property type="entry name" value="Bact_exopeptidase_dim_dom"/>
</dbReference>
<dbReference type="SUPFAM" id="SSF53187">
    <property type="entry name" value="Zn-dependent exopeptidases"/>
    <property type="match status" value="1"/>
</dbReference>
<reference evidence="9 10" key="1">
    <citation type="submission" date="2016-10" db="EMBL/GenBank/DDBJ databases">
        <authorList>
            <person name="de Groot N.N."/>
        </authorList>
    </citation>
    <scope>NUCLEOTIDE SEQUENCE [LARGE SCALE GENOMIC DNA]</scope>
    <source>
        <strain evidence="9 10">ML2</strain>
    </source>
</reference>
<evidence type="ECO:0000313" key="9">
    <source>
        <dbReference type="EMBL" id="SFN79986.1"/>
    </source>
</evidence>
<dbReference type="PANTHER" id="PTHR43808">
    <property type="entry name" value="ACETYLORNITHINE DEACETYLASE"/>
    <property type="match status" value="1"/>
</dbReference>
<evidence type="ECO:0000259" key="8">
    <source>
        <dbReference type="Pfam" id="PF07687"/>
    </source>
</evidence>
<proteinExistence type="inferred from homology"/>
<dbReference type="Gene3D" id="3.40.630.10">
    <property type="entry name" value="Zn peptidases"/>
    <property type="match status" value="2"/>
</dbReference>
<evidence type="ECO:0000256" key="3">
    <source>
        <dbReference type="ARBA" id="ARBA00006247"/>
    </source>
</evidence>
<dbReference type="NCBIfam" id="TIGR01910">
    <property type="entry name" value="DapE-ArgE"/>
    <property type="match status" value="1"/>
</dbReference>
<dbReference type="Pfam" id="PF01546">
    <property type="entry name" value="Peptidase_M20"/>
    <property type="match status" value="1"/>
</dbReference>
<dbReference type="EMBL" id="FOVK01000005">
    <property type="protein sequence ID" value="SFN79986.1"/>
    <property type="molecule type" value="Genomic_DNA"/>
</dbReference>
<name>A0A1I5BZ54_9CLOT</name>
<evidence type="ECO:0000256" key="5">
    <source>
        <dbReference type="ARBA" id="ARBA00022801"/>
    </source>
</evidence>